<gene>
    <name evidence="2" type="ORF">NP511_08850</name>
</gene>
<keyword evidence="3" id="KW-1185">Reference proteome</keyword>
<keyword evidence="1" id="KW-0812">Transmembrane</keyword>
<evidence type="ECO:0000256" key="1">
    <source>
        <dbReference type="SAM" id="Phobius"/>
    </source>
</evidence>
<evidence type="ECO:0000313" key="3">
    <source>
        <dbReference type="Proteomes" id="UP001224926"/>
    </source>
</evidence>
<organism evidence="2 3">
    <name type="scientific">Natrinema thermotolerans</name>
    <dbReference type="NCBI Taxonomy" id="121872"/>
    <lineage>
        <taxon>Archaea</taxon>
        <taxon>Methanobacteriati</taxon>
        <taxon>Methanobacteriota</taxon>
        <taxon>Stenosarchaea group</taxon>
        <taxon>Halobacteria</taxon>
        <taxon>Halobacteriales</taxon>
        <taxon>Natrialbaceae</taxon>
        <taxon>Natrinema</taxon>
    </lineage>
</organism>
<proteinExistence type="predicted"/>
<dbReference type="EMBL" id="CP101873">
    <property type="protein sequence ID" value="WMT09723.1"/>
    <property type="molecule type" value="Genomic_DNA"/>
</dbReference>
<feature type="transmembrane region" description="Helical" evidence="1">
    <location>
        <begin position="18"/>
        <end position="36"/>
    </location>
</feature>
<evidence type="ECO:0000313" key="2">
    <source>
        <dbReference type="EMBL" id="WMT09723.1"/>
    </source>
</evidence>
<keyword evidence="1" id="KW-1133">Transmembrane helix</keyword>
<sequence length="44" mass="4708">MTGIGVLAAGFLLSRDLLLLRALTMALVMFGLEYAFGRFGANES</sequence>
<dbReference type="Proteomes" id="UP001224926">
    <property type="component" value="Chromosome"/>
</dbReference>
<reference evidence="2 3" key="1">
    <citation type="submission" date="2022-07" db="EMBL/GenBank/DDBJ databases">
        <title>Two temperate virus in Haloterrigena jeotgali A29.</title>
        <authorList>
            <person name="Deng X."/>
        </authorList>
    </citation>
    <scope>NUCLEOTIDE SEQUENCE [LARGE SCALE GENOMIC DNA]</scope>
    <source>
        <strain evidence="2 3">A29</strain>
    </source>
</reference>
<dbReference type="AlphaFoldDB" id="A0AAF0T345"/>
<protein>
    <submittedName>
        <fullName evidence="2">Uncharacterized protein</fullName>
    </submittedName>
</protein>
<accession>A0AAF0T345</accession>
<name>A0AAF0T345_9EURY</name>
<keyword evidence="1" id="KW-0472">Membrane</keyword>